<gene>
    <name evidence="1" type="ORF">FM114_00115</name>
</gene>
<dbReference type="Proteomes" id="UP000188342">
    <property type="component" value="Unassembled WGS sequence"/>
</dbReference>
<sequence>MSDATQPLRPLDLDERSLEILDFERGWKGSRAAREQEIRERFGMSTPRYHQVLNQLLDDPAALAHDPLLVKRLRRLRERRQEARSATRLPR</sequence>
<dbReference type="Pfam" id="PF11662">
    <property type="entry name" value="DUF3263"/>
    <property type="match status" value="1"/>
</dbReference>
<dbReference type="STRING" id="1255658.FM114_00115"/>
<dbReference type="EMBL" id="FUKQ01000001">
    <property type="protein sequence ID" value="SJN15455.1"/>
    <property type="molecule type" value="Genomic_DNA"/>
</dbReference>
<dbReference type="OrthoDB" id="3268863at2"/>
<accession>A0A1R4I6I8</accession>
<evidence type="ECO:0008006" key="3">
    <source>
        <dbReference type="Google" id="ProtNLM"/>
    </source>
</evidence>
<dbReference type="AlphaFoldDB" id="A0A1R4I6I8"/>
<name>A0A1R4I6I8_9ACTN</name>
<organism evidence="1 2">
    <name type="scientific">Luteococcus japonicus LSP_Lj1</name>
    <dbReference type="NCBI Taxonomy" id="1255658"/>
    <lineage>
        <taxon>Bacteria</taxon>
        <taxon>Bacillati</taxon>
        <taxon>Actinomycetota</taxon>
        <taxon>Actinomycetes</taxon>
        <taxon>Propionibacteriales</taxon>
        <taxon>Propionibacteriaceae</taxon>
        <taxon>Luteococcus</taxon>
    </lineage>
</organism>
<keyword evidence="2" id="KW-1185">Reference proteome</keyword>
<dbReference type="InterPro" id="IPR021678">
    <property type="entry name" value="DUF3263"/>
</dbReference>
<evidence type="ECO:0000313" key="2">
    <source>
        <dbReference type="Proteomes" id="UP000188342"/>
    </source>
</evidence>
<reference evidence="1 2" key="1">
    <citation type="submission" date="2017-02" db="EMBL/GenBank/DDBJ databases">
        <authorList>
            <person name="Peterson S.W."/>
        </authorList>
    </citation>
    <scope>NUCLEOTIDE SEQUENCE [LARGE SCALE GENOMIC DNA]</scope>
    <source>
        <strain evidence="1 2">LSP_Lj1</strain>
    </source>
</reference>
<evidence type="ECO:0000313" key="1">
    <source>
        <dbReference type="EMBL" id="SJN15455.1"/>
    </source>
</evidence>
<proteinExistence type="predicted"/>
<dbReference type="RefSeq" id="WP_094763177.1">
    <property type="nucleotide sequence ID" value="NZ_FUKQ01000001.1"/>
</dbReference>
<protein>
    <recommendedName>
        <fullName evidence="3">DUF3263 domain-containing protein</fullName>
    </recommendedName>
</protein>